<accession>A0AAE4F016</accession>
<gene>
    <name evidence="1" type="ORF">NDI54_19170</name>
</gene>
<dbReference type="AlphaFoldDB" id="A0AAE4F016"/>
<evidence type="ECO:0000313" key="2">
    <source>
        <dbReference type="Proteomes" id="UP001253439"/>
    </source>
</evidence>
<dbReference type="InterPro" id="IPR046889">
    <property type="entry name" value="Sp-CxC"/>
</dbReference>
<sequence length="62" mass="7273">MSDKFSYEEVATEVLKEYEQEDTFKERFVGFCQNAMEGKAEDDDLERLITNIKLSEEDIDEA</sequence>
<dbReference type="Proteomes" id="UP001253439">
    <property type="component" value="Unassembled WGS sequence"/>
</dbReference>
<dbReference type="Pfam" id="PF20304">
    <property type="entry name" value="Sp-CxC"/>
    <property type="match status" value="1"/>
</dbReference>
<dbReference type="RefSeq" id="WP_310897996.1">
    <property type="nucleotide sequence ID" value="NZ_JAMQOM010000015.1"/>
</dbReference>
<dbReference type="EMBL" id="JAMQOM010000015">
    <property type="protein sequence ID" value="MDS0223465.1"/>
    <property type="molecule type" value="Genomic_DNA"/>
</dbReference>
<evidence type="ECO:0000313" key="1">
    <source>
        <dbReference type="EMBL" id="MDS0223465.1"/>
    </source>
</evidence>
<keyword evidence="2" id="KW-1185">Reference proteome</keyword>
<organism evidence="1 2">
    <name type="scientific">Haloarcula terrestris</name>
    <dbReference type="NCBI Taxonomy" id="2950533"/>
    <lineage>
        <taxon>Archaea</taxon>
        <taxon>Methanobacteriati</taxon>
        <taxon>Methanobacteriota</taxon>
        <taxon>Stenosarchaea group</taxon>
        <taxon>Halobacteria</taxon>
        <taxon>Halobacteriales</taxon>
        <taxon>Haloarculaceae</taxon>
        <taxon>Haloarcula</taxon>
    </lineage>
</organism>
<reference evidence="1 2" key="1">
    <citation type="submission" date="2022-06" db="EMBL/GenBank/DDBJ databases">
        <title>Haloarcula sp. a new haloarchaeum isolate from saline soil.</title>
        <authorList>
            <person name="Strakova D."/>
            <person name="Galisteo C."/>
            <person name="Sanchez-Porro C."/>
            <person name="Ventosa A."/>
        </authorList>
    </citation>
    <scope>NUCLEOTIDE SEQUENCE [LARGE SCALE GENOMIC DNA]</scope>
    <source>
        <strain evidence="1 2">S1AR25-5A</strain>
    </source>
</reference>
<name>A0AAE4F016_9EURY</name>
<proteinExistence type="predicted"/>
<comment type="caution">
    <text evidence="1">The sequence shown here is derived from an EMBL/GenBank/DDBJ whole genome shotgun (WGS) entry which is preliminary data.</text>
</comment>
<protein>
    <submittedName>
        <fullName evidence="1">Uncharacterized protein</fullName>
    </submittedName>
</protein>